<dbReference type="SMART" id="SM00448">
    <property type="entry name" value="REC"/>
    <property type="match status" value="1"/>
</dbReference>
<gene>
    <name evidence="6" type="ORF">E8L99_08885</name>
</gene>
<dbReference type="InterPro" id="IPR051015">
    <property type="entry name" value="EvgA-like"/>
</dbReference>
<evidence type="ECO:0000259" key="5">
    <source>
        <dbReference type="PROSITE" id="PS50110"/>
    </source>
</evidence>
<dbReference type="Pfam" id="PF00072">
    <property type="entry name" value="Response_reg"/>
    <property type="match status" value="1"/>
</dbReference>
<accession>A0A4D7QKZ1</accession>
<dbReference type="AlphaFoldDB" id="A0A4D7QKZ1"/>
<dbReference type="SUPFAM" id="SSF46894">
    <property type="entry name" value="C-terminal effector domain of the bipartite response regulators"/>
    <property type="match status" value="1"/>
</dbReference>
<feature type="modified residue" description="4-aspartylphosphate" evidence="3">
    <location>
        <position position="147"/>
    </location>
</feature>
<dbReference type="InterPro" id="IPR016032">
    <property type="entry name" value="Sig_transdc_resp-reg_C-effctor"/>
</dbReference>
<dbReference type="InterPro" id="IPR036388">
    <property type="entry name" value="WH-like_DNA-bd_sf"/>
</dbReference>
<proteinExistence type="predicted"/>
<dbReference type="CDD" id="cd06170">
    <property type="entry name" value="LuxR_C_like"/>
    <property type="match status" value="1"/>
</dbReference>
<evidence type="ECO:0000313" key="7">
    <source>
        <dbReference type="Proteomes" id="UP000298588"/>
    </source>
</evidence>
<keyword evidence="2" id="KW-0238">DNA-binding</keyword>
<dbReference type="OrthoDB" id="9814495at2"/>
<dbReference type="SMART" id="SM00421">
    <property type="entry name" value="HTH_LUXR"/>
    <property type="match status" value="1"/>
</dbReference>
<protein>
    <submittedName>
        <fullName evidence="6">Response regulator transcription factor</fullName>
    </submittedName>
</protein>
<reference evidence="6 7" key="1">
    <citation type="submission" date="2019-04" db="EMBL/GenBank/DDBJ databases">
        <title>Phreatobacter aquaticus sp. nov.</title>
        <authorList>
            <person name="Choi A."/>
            <person name="Baek K."/>
        </authorList>
    </citation>
    <scope>NUCLEOTIDE SEQUENCE [LARGE SCALE GENOMIC DNA]</scope>
    <source>
        <strain evidence="6 7">NMCR1094</strain>
    </source>
</reference>
<dbReference type="GO" id="GO:0000160">
    <property type="term" value="P:phosphorelay signal transduction system"/>
    <property type="evidence" value="ECO:0007669"/>
    <property type="project" value="InterPro"/>
</dbReference>
<dbReference type="PANTHER" id="PTHR45566:SF1">
    <property type="entry name" value="HTH-TYPE TRANSCRIPTIONAL REGULATOR YHJB-RELATED"/>
    <property type="match status" value="1"/>
</dbReference>
<evidence type="ECO:0000256" key="2">
    <source>
        <dbReference type="ARBA" id="ARBA00023125"/>
    </source>
</evidence>
<dbReference type="EMBL" id="CP039865">
    <property type="protein sequence ID" value="QCK85867.1"/>
    <property type="molecule type" value="Genomic_DNA"/>
</dbReference>
<dbReference type="InterPro" id="IPR000792">
    <property type="entry name" value="Tscrpt_reg_LuxR_C"/>
</dbReference>
<sequence>MRRRPHLFQNKLRRLCPQVGRNSLAPVGEVRRGCLPDRWNAAAFANSGGEPPPSAGLVIPLRNAETCGLPAPKKAAPRKLLKGHQVLDATTALYRIVIADDHPLFRGALREAVSGLPCGLHIAEAGSFAEMSDLISADPDVDLVLLDLAMPGVKGFSGLMYLRAQHPGVPVVIVSATEDPGIIRRCFEFGASGFIRKTLGTEAMREAVKTVLDGGTFVPDDIDLSVNADSESARLAARLASLTPQQVRVLMMLSEGLLNKQIAYELTVSEATVKAHVSAILTKLGVDSRTQAVIAASKIAADGWPGQSLNG</sequence>
<dbReference type="PROSITE" id="PS50043">
    <property type="entry name" value="HTH_LUXR_2"/>
    <property type="match status" value="1"/>
</dbReference>
<organism evidence="6 7">
    <name type="scientific">Phreatobacter aquaticus</name>
    <dbReference type="NCBI Taxonomy" id="2570229"/>
    <lineage>
        <taxon>Bacteria</taxon>
        <taxon>Pseudomonadati</taxon>
        <taxon>Pseudomonadota</taxon>
        <taxon>Alphaproteobacteria</taxon>
        <taxon>Hyphomicrobiales</taxon>
        <taxon>Phreatobacteraceae</taxon>
        <taxon>Phreatobacter</taxon>
    </lineage>
</organism>
<dbReference type="Proteomes" id="UP000298588">
    <property type="component" value="Chromosome"/>
</dbReference>
<feature type="domain" description="Response regulatory" evidence="5">
    <location>
        <begin position="95"/>
        <end position="212"/>
    </location>
</feature>
<evidence type="ECO:0000313" key="6">
    <source>
        <dbReference type="EMBL" id="QCK85867.1"/>
    </source>
</evidence>
<dbReference type="Pfam" id="PF00196">
    <property type="entry name" value="GerE"/>
    <property type="match status" value="1"/>
</dbReference>
<dbReference type="GO" id="GO:0003677">
    <property type="term" value="F:DNA binding"/>
    <property type="evidence" value="ECO:0007669"/>
    <property type="project" value="UniProtKB-KW"/>
</dbReference>
<dbReference type="InterPro" id="IPR011006">
    <property type="entry name" value="CheY-like_superfamily"/>
</dbReference>
<evidence type="ECO:0000259" key="4">
    <source>
        <dbReference type="PROSITE" id="PS50043"/>
    </source>
</evidence>
<dbReference type="PANTHER" id="PTHR45566">
    <property type="entry name" value="HTH-TYPE TRANSCRIPTIONAL REGULATOR YHJB-RELATED"/>
    <property type="match status" value="1"/>
</dbReference>
<dbReference type="InterPro" id="IPR001789">
    <property type="entry name" value="Sig_transdc_resp-reg_receiver"/>
</dbReference>
<name>A0A4D7QKZ1_9HYPH</name>
<dbReference type="Gene3D" id="3.40.50.2300">
    <property type="match status" value="1"/>
</dbReference>
<keyword evidence="7" id="KW-1185">Reference proteome</keyword>
<dbReference type="CDD" id="cd17535">
    <property type="entry name" value="REC_NarL-like"/>
    <property type="match status" value="1"/>
</dbReference>
<dbReference type="Gene3D" id="1.10.10.10">
    <property type="entry name" value="Winged helix-like DNA-binding domain superfamily/Winged helix DNA-binding domain"/>
    <property type="match status" value="1"/>
</dbReference>
<keyword evidence="1 3" id="KW-0597">Phosphoprotein</keyword>
<feature type="domain" description="HTH luxR-type" evidence="4">
    <location>
        <begin position="235"/>
        <end position="300"/>
    </location>
</feature>
<dbReference type="PROSITE" id="PS00622">
    <property type="entry name" value="HTH_LUXR_1"/>
    <property type="match status" value="1"/>
</dbReference>
<dbReference type="PROSITE" id="PS50110">
    <property type="entry name" value="RESPONSE_REGULATORY"/>
    <property type="match status" value="1"/>
</dbReference>
<dbReference type="GO" id="GO:0006355">
    <property type="term" value="P:regulation of DNA-templated transcription"/>
    <property type="evidence" value="ECO:0007669"/>
    <property type="project" value="InterPro"/>
</dbReference>
<evidence type="ECO:0000256" key="1">
    <source>
        <dbReference type="ARBA" id="ARBA00022553"/>
    </source>
</evidence>
<dbReference type="InterPro" id="IPR058245">
    <property type="entry name" value="NreC/VraR/RcsB-like_REC"/>
</dbReference>
<dbReference type="KEGG" id="paqt:E8L99_08885"/>
<dbReference type="PRINTS" id="PR00038">
    <property type="entry name" value="HTHLUXR"/>
</dbReference>
<evidence type="ECO:0000256" key="3">
    <source>
        <dbReference type="PROSITE-ProRule" id="PRU00169"/>
    </source>
</evidence>
<dbReference type="SUPFAM" id="SSF52172">
    <property type="entry name" value="CheY-like"/>
    <property type="match status" value="1"/>
</dbReference>